<reference evidence="8 9" key="1">
    <citation type="journal article" date="2019" name="Commun. Biol.">
        <title>The bagworm genome reveals a unique fibroin gene that provides high tensile strength.</title>
        <authorList>
            <person name="Kono N."/>
            <person name="Nakamura H."/>
            <person name="Ohtoshi R."/>
            <person name="Tomita M."/>
            <person name="Numata K."/>
            <person name="Arakawa K."/>
        </authorList>
    </citation>
    <scope>NUCLEOTIDE SEQUENCE [LARGE SCALE GENOMIC DNA]</scope>
</reference>
<name>A0A4C1ZRB1_EUMVA</name>
<feature type="region of interest" description="Disordered" evidence="6">
    <location>
        <begin position="1"/>
        <end position="132"/>
    </location>
</feature>
<feature type="domain" description="C2H2-type" evidence="7">
    <location>
        <begin position="397"/>
        <end position="425"/>
    </location>
</feature>
<feature type="compositionally biased region" description="Polar residues" evidence="6">
    <location>
        <begin position="1"/>
        <end position="11"/>
    </location>
</feature>
<feature type="domain" description="C2H2-type" evidence="7">
    <location>
        <begin position="792"/>
        <end position="820"/>
    </location>
</feature>
<organism evidence="8 9">
    <name type="scientific">Eumeta variegata</name>
    <name type="common">Bagworm moth</name>
    <name type="synonym">Eumeta japonica</name>
    <dbReference type="NCBI Taxonomy" id="151549"/>
    <lineage>
        <taxon>Eukaryota</taxon>
        <taxon>Metazoa</taxon>
        <taxon>Ecdysozoa</taxon>
        <taxon>Arthropoda</taxon>
        <taxon>Hexapoda</taxon>
        <taxon>Insecta</taxon>
        <taxon>Pterygota</taxon>
        <taxon>Neoptera</taxon>
        <taxon>Endopterygota</taxon>
        <taxon>Lepidoptera</taxon>
        <taxon>Glossata</taxon>
        <taxon>Ditrysia</taxon>
        <taxon>Tineoidea</taxon>
        <taxon>Psychidae</taxon>
        <taxon>Oiketicinae</taxon>
        <taxon>Eumeta</taxon>
    </lineage>
</organism>
<dbReference type="PROSITE" id="PS00028">
    <property type="entry name" value="ZINC_FINGER_C2H2_1"/>
    <property type="match status" value="21"/>
</dbReference>
<feature type="compositionally biased region" description="Polar residues" evidence="6">
    <location>
        <begin position="25"/>
        <end position="51"/>
    </location>
</feature>
<dbReference type="Gene3D" id="3.30.160.60">
    <property type="entry name" value="Classic Zinc Finger"/>
    <property type="match status" value="11"/>
</dbReference>
<evidence type="ECO:0000313" key="9">
    <source>
        <dbReference type="Proteomes" id="UP000299102"/>
    </source>
</evidence>
<dbReference type="OrthoDB" id="9970574at2759"/>
<keyword evidence="4" id="KW-0862">Zinc</keyword>
<evidence type="ECO:0000256" key="5">
    <source>
        <dbReference type="PROSITE-ProRule" id="PRU00042"/>
    </source>
</evidence>
<feature type="domain" description="C2H2-type" evidence="7">
    <location>
        <begin position="894"/>
        <end position="922"/>
    </location>
</feature>
<feature type="domain" description="C2H2-type" evidence="7">
    <location>
        <begin position="1262"/>
        <end position="1290"/>
    </location>
</feature>
<feature type="domain" description="C2H2-type" evidence="7">
    <location>
        <begin position="338"/>
        <end position="365"/>
    </location>
</feature>
<feature type="region of interest" description="Disordered" evidence="6">
    <location>
        <begin position="367"/>
        <end position="397"/>
    </location>
</feature>
<proteinExistence type="predicted"/>
<dbReference type="PANTHER" id="PTHR24379">
    <property type="entry name" value="KRAB AND ZINC FINGER DOMAIN-CONTAINING"/>
    <property type="match status" value="1"/>
</dbReference>
<dbReference type="Pfam" id="PF00096">
    <property type="entry name" value="zf-C2H2"/>
    <property type="match status" value="2"/>
</dbReference>
<feature type="domain" description="C2H2-type" evidence="7">
    <location>
        <begin position="531"/>
        <end position="559"/>
    </location>
</feature>
<dbReference type="PANTHER" id="PTHR24379:SF127">
    <property type="entry name" value="BLOODY FINGERS-RELATED"/>
    <property type="match status" value="1"/>
</dbReference>
<dbReference type="GO" id="GO:0008270">
    <property type="term" value="F:zinc ion binding"/>
    <property type="evidence" value="ECO:0007669"/>
    <property type="project" value="UniProtKB-KW"/>
</dbReference>
<evidence type="ECO:0000313" key="8">
    <source>
        <dbReference type="EMBL" id="GBP89922.1"/>
    </source>
</evidence>
<comment type="caution">
    <text evidence="8">The sequence shown here is derived from an EMBL/GenBank/DDBJ whole genome shotgun (WGS) entry which is preliminary data.</text>
</comment>
<dbReference type="Pfam" id="PF13912">
    <property type="entry name" value="zf-C2H2_6"/>
    <property type="match status" value="3"/>
</dbReference>
<dbReference type="SUPFAM" id="SSF57667">
    <property type="entry name" value="beta-beta-alpha zinc fingers"/>
    <property type="match status" value="4"/>
</dbReference>
<evidence type="ECO:0000256" key="2">
    <source>
        <dbReference type="ARBA" id="ARBA00022737"/>
    </source>
</evidence>
<evidence type="ECO:0000256" key="1">
    <source>
        <dbReference type="ARBA" id="ARBA00022723"/>
    </source>
</evidence>
<sequence length="1459" mass="169339">MAKLSDNSSAQCPKKSLDAGFNVPSPHNRQSSDSGFSNRTDLSNQTKPLSSSEEKFTPLLKRSTRKRSRESDDSNSVSSRFRDTPKYKENPRSRVNELKSTEKRRRLESDNTSTKESDYEDNSISQYTTDSDEPLLHKCETCGKQFESKHSLGQHKRVHSRVKKTNESNNSSLGENAVVNIPANNTEDDKEEEKLSCPKCGKMFKLKIMFNRHLQVCDSSSLENSASQQKELKVSLQNLNPEKKIECSMCGGNFKAIENLEKHMKMVHSAVLKDSERPQTVDKESGKRSIVSTFSCLVCNSRYSSKKAYFKHLNDFHFSIKKEGKARASGEKTDTESFQCRLCSKNLSTQDQLITHLAAHMSNIDDGSAVSTAEDESRGSTQEDSISMHSEKSSGPSKCQYCDKVFTYGKSLTNHILMKHSQVEVELKNEPPDTSTVVAKNEEEPQESEESTEDEDDNTCDICEKHFSYKRLLIQHKKTKHNISSGTKRANFTLKDCSVKCLICDITMKVSEINVHNQQHLSNNMKPRNLYTCFECEDTFKSCQGLQNHIKLVHRLKRQVTKKFQVADLADFCEVVVTKTEPLDTFQSHNDFGEVPGQSTDGSKAVVDISGFTCPICSKKMRTLLSLKRHVSWHNNVGNNIQKTYECFICKEVYLTHMAVHYKKGDSVENTVVGDSFSKDNSNAGETHKCPHCDKICDSESSLKCHISWHKSKTSLYGSRYQCTFCGLIFTNKRRRELHLRTHYEDENGPFKCEICGKGYSDENYYRRHLKGHNFDHVSHKKRIAKLRENKVKCPICIRYYPDVIKLIRHLRRTHPESKMVKTDPDAPPEQVYPCKLCAKVFLSEKRLQHHGESHLRKHTWIKCKFCGKKSISLKAHNIHIKSHLTEKHVDNPLKCPKCDEKFVRGYALHYHLRDEHQINETWVAELDDEPLNGPLKELQCSICLKILASKGNFERHIDYHNSLRCNYCFEYFNAIRFLEGHLVFGCEKKKLIGETEVYPKKVKCHICYKAFHLQVKLDCHMRTQHGIKVSREAKEGIKQIVCDYCFRVFENEDALMTHKLYHRTVGYYGCIYCNRKFNTMTLYRKHKNHHFTQLNVDNPTKCEHCDETFVAFRDMIYHMRDVHGDKKEWIVLPKESIEEECNICHKKFYNLHRHLRYHEENRCKKCSEYFFSRTDYDNHLCTIDSDDNPESNEKDLRPTYDECRFCFKPVTKTNSKLKHDLIHKSSGSISCRFCALKFNTMDAFNIHAFSHRSRKYTNNPLKCRFCNEKFIRYGPLMKHMKNVHKSKEKMHYRSTILPERCVVCGDDFPNLHNHYRAHLQNQCQSCHKYFTSSKLYLAHDCNKPDVDPTKVFTCDENLLVHINSYVPKDETTEKYYGQSYDENVEDDLNQPLLGYDEDNENFDNKMPLSIQSPIISDVLSLYKEQEVPEDNNDDIVEIIDDSPNTLDNRYFPMITIDD</sequence>
<accession>A0A4C1ZRB1</accession>
<gene>
    <name evidence="8" type="primary">Zfp26</name>
    <name evidence="8" type="ORF">EVAR_63585_1</name>
</gene>
<feature type="domain" description="C2H2-type" evidence="7">
    <location>
        <begin position="1101"/>
        <end position="1129"/>
    </location>
</feature>
<dbReference type="EMBL" id="BGZK01002044">
    <property type="protein sequence ID" value="GBP89922.1"/>
    <property type="molecule type" value="Genomic_DNA"/>
</dbReference>
<dbReference type="SMART" id="SM00355">
    <property type="entry name" value="ZnF_C2H2"/>
    <property type="match status" value="27"/>
</dbReference>
<feature type="region of interest" description="Disordered" evidence="6">
    <location>
        <begin position="424"/>
        <end position="457"/>
    </location>
</feature>
<keyword evidence="3 5" id="KW-0863">Zinc-finger</keyword>
<feature type="domain" description="C2H2-type" evidence="7">
    <location>
        <begin position="458"/>
        <end position="481"/>
    </location>
</feature>
<feature type="compositionally biased region" description="Polar residues" evidence="6">
    <location>
        <begin position="379"/>
        <end position="397"/>
    </location>
</feature>
<evidence type="ECO:0000259" key="7">
    <source>
        <dbReference type="PROSITE" id="PS50157"/>
    </source>
</evidence>
<evidence type="ECO:0000256" key="6">
    <source>
        <dbReference type="SAM" id="MobiDB-lite"/>
    </source>
</evidence>
<dbReference type="PROSITE" id="PS50157">
    <property type="entry name" value="ZINC_FINGER_C2H2_2"/>
    <property type="match status" value="14"/>
</dbReference>
<keyword evidence="9" id="KW-1185">Reference proteome</keyword>
<dbReference type="STRING" id="151549.A0A4C1ZRB1"/>
<feature type="domain" description="C2H2-type" evidence="7">
    <location>
        <begin position="833"/>
        <end position="860"/>
    </location>
</feature>
<dbReference type="InterPro" id="IPR013087">
    <property type="entry name" value="Znf_C2H2_type"/>
</dbReference>
<feature type="domain" description="C2H2-type" evidence="7">
    <location>
        <begin position="245"/>
        <end position="269"/>
    </location>
</feature>
<feature type="compositionally biased region" description="Acidic residues" evidence="6">
    <location>
        <begin position="444"/>
        <end position="457"/>
    </location>
</feature>
<protein>
    <submittedName>
        <fullName evidence="8">Zinc finger protein 26</fullName>
    </submittedName>
</protein>
<feature type="domain" description="C2H2-type" evidence="7">
    <location>
        <begin position="721"/>
        <end position="748"/>
    </location>
</feature>
<dbReference type="Proteomes" id="UP000299102">
    <property type="component" value="Unassembled WGS sequence"/>
</dbReference>
<feature type="domain" description="C2H2-type" evidence="7">
    <location>
        <begin position="1069"/>
        <end position="1091"/>
    </location>
</feature>
<dbReference type="InterPro" id="IPR036236">
    <property type="entry name" value="Znf_C2H2_sf"/>
</dbReference>
<keyword evidence="2" id="KW-0677">Repeat</keyword>
<feature type="compositionally biased region" description="Basic residues" evidence="6">
    <location>
        <begin position="152"/>
        <end position="163"/>
    </location>
</feature>
<keyword evidence="1" id="KW-0479">Metal-binding</keyword>
<feature type="compositionally biased region" description="Basic and acidic residues" evidence="6">
    <location>
        <begin position="80"/>
        <end position="117"/>
    </location>
</feature>
<feature type="region of interest" description="Disordered" evidence="6">
    <location>
        <begin position="147"/>
        <end position="174"/>
    </location>
</feature>
<feature type="domain" description="C2H2-type" evidence="7">
    <location>
        <begin position="137"/>
        <end position="164"/>
    </location>
</feature>
<feature type="domain" description="C2H2-type" evidence="7">
    <location>
        <begin position="751"/>
        <end position="782"/>
    </location>
</feature>
<evidence type="ECO:0000256" key="4">
    <source>
        <dbReference type="ARBA" id="ARBA00022833"/>
    </source>
</evidence>
<evidence type="ECO:0000256" key="3">
    <source>
        <dbReference type="ARBA" id="ARBA00022771"/>
    </source>
</evidence>